<organism evidence="9 10">
    <name type="scientific">Bucorvus abyssinicus</name>
    <name type="common">Northern ground-hornbill</name>
    <name type="synonym">Abyssinian ground-hornbill</name>
    <dbReference type="NCBI Taxonomy" id="153643"/>
    <lineage>
        <taxon>Eukaryota</taxon>
        <taxon>Metazoa</taxon>
        <taxon>Chordata</taxon>
        <taxon>Craniata</taxon>
        <taxon>Vertebrata</taxon>
        <taxon>Euteleostomi</taxon>
        <taxon>Archelosauria</taxon>
        <taxon>Archosauria</taxon>
        <taxon>Dinosauria</taxon>
        <taxon>Saurischia</taxon>
        <taxon>Theropoda</taxon>
        <taxon>Coelurosauria</taxon>
        <taxon>Aves</taxon>
        <taxon>Neognathae</taxon>
        <taxon>Neoaves</taxon>
        <taxon>Telluraves</taxon>
        <taxon>Coraciimorphae</taxon>
        <taxon>Bucerotiformes</taxon>
        <taxon>Bucorvidae</taxon>
        <taxon>Bucorvus</taxon>
    </lineage>
</organism>
<dbReference type="EMBL" id="VYZL01001252">
    <property type="protein sequence ID" value="NWR56791.1"/>
    <property type="molecule type" value="Genomic_DNA"/>
</dbReference>
<dbReference type="GO" id="GO:0004672">
    <property type="term" value="F:protein kinase activity"/>
    <property type="evidence" value="ECO:0007669"/>
    <property type="project" value="InterPro"/>
</dbReference>
<dbReference type="GO" id="GO:0005634">
    <property type="term" value="C:nucleus"/>
    <property type="evidence" value="ECO:0007669"/>
    <property type="project" value="TreeGrafter"/>
</dbReference>
<evidence type="ECO:0000256" key="7">
    <source>
        <dbReference type="SAM" id="MobiDB-lite"/>
    </source>
</evidence>
<evidence type="ECO:0000256" key="4">
    <source>
        <dbReference type="ARBA" id="ARBA00022741"/>
    </source>
</evidence>
<keyword evidence="4" id="KW-0547">Nucleotide-binding</keyword>
<comment type="caution">
    <text evidence="9">The sequence shown here is derived from an EMBL/GenBank/DDBJ whole genome shotgun (WGS) entry which is preliminary data.</text>
</comment>
<dbReference type="PANTHER" id="PTHR24419">
    <property type="entry name" value="INTERLEUKIN-1 RECEPTOR-ASSOCIATED KINASE"/>
    <property type="match status" value="1"/>
</dbReference>
<dbReference type="Gene3D" id="3.30.200.20">
    <property type="entry name" value="Phosphorylase Kinase, domain 1"/>
    <property type="match status" value="1"/>
</dbReference>
<dbReference type="FunFam" id="3.30.200.20:FF:000412">
    <property type="entry name" value="interleukin-1 receptor-associated kinase-like 2"/>
    <property type="match status" value="1"/>
</dbReference>
<dbReference type="PANTHER" id="PTHR24419:SF2">
    <property type="entry name" value="INTERLEUKIN-1 RECEPTOR-ASSOCIATED KINASE-LIKE 2"/>
    <property type="match status" value="1"/>
</dbReference>
<dbReference type="InterPro" id="IPR011009">
    <property type="entry name" value="Kinase-like_dom_sf"/>
</dbReference>
<dbReference type="GO" id="GO:0008063">
    <property type="term" value="P:Toll signaling pathway"/>
    <property type="evidence" value="ECO:0007669"/>
    <property type="project" value="TreeGrafter"/>
</dbReference>
<gene>
    <name evidence="9" type="primary">Irak2</name>
    <name evidence="9" type="ORF">BUCABY_R00175</name>
</gene>
<accession>A0A7K4YCL8</accession>
<evidence type="ECO:0000313" key="10">
    <source>
        <dbReference type="Proteomes" id="UP000551127"/>
    </source>
</evidence>
<dbReference type="GO" id="GO:0005524">
    <property type="term" value="F:ATP binding"/>
    <property type="evidence" value="ECO:0007669"/>
    <property type="project" value="UniProtKB-KW"/>
</dbReference>
<dbReference type="GO" id="GO:0035556">
    <property type="term" value="P:intracellular signal transduction"/>
    <property type="evidence" value="ECO:0007669"/>
    <property type="project" value="TreeGrafter"/>
</dbReference>
<reference evidence="9 10" key="1">
    <citation type="submission" date="2019-09" db="EMBL/GenBank/DDBJ databases">
        <title>Bird 10,000 Genomes (B10K) Project - Family phase.</title>
        <authorList>
            <person name="Zhang G."/>
        </authorList>
    </citation>
    <scope>NUCLEOTIDE SEQUENCE [LARGE SCALE GENOMIC DNA]</scope>
    <source>
        <strain evidence="9">B10K-DU-012-80</strain>
    </source>
</reference>
<dbReference type="GO" id="GO:0071222">
    <property type="term" value="P:cellular response to lipopolysaccharide"/>
    <property type="evidence" value="ECO:0007669"/>
    <property type="project" value="TreeGrafter"/>
</dbReference>
<comment type="function">
    <text evidence="1">Binds to the IL-1 type I receptor following IL-1 engagement, triggering intracellular signaling cascades leading to transcriptional up-regulation and mRNA stabilization.</text>
</comment>
<evidence type="ECO:0000256" key="3">
    <source>
        <dbReference type="ARBA" id="ARBA00022012"/>
    </source>
</evidence>
<feature type="non-terminal residue" evidence="9">
    <location>
        <position position="1"/>
    </location>
</feature>
<feature type="compositionally biased region" description="Low complexity" evidence="7">
    <location>
        <begin position="171"/>
        <end position="191"/>
    </location>
</feature>
<feature type="domain" description="Protein kinase" evidence="8">
    <location>
        <begin position="218"/>
        <end position="516"/>
    </location>
</feature>
<dbReference type="Gene3D" id="1.10.510.10">
    <property type="entry name" value="Transferase(Phosphotransferase) domain 1"/>
    <property type="match status" value="1"/>
</dbReference>
<evidence type="ECO:0000256" key="2">
    <source>
        <dbReference type="ARBA" id="ARBA00008718"/>
    </source>
</evidence>
<feature type="compositionally biased region" description="Low complexity" evidence="7">
    <location>
        <begin position="131"/>
        <end position="146"/>
    </location>
</feature>
<feature type="region of interest" description="Disordered" evidence="7">
    <location>
        <begin position="525"/>
        <end position="554"/>
    </location>
</feature>
<evidence type="ECO:0000259" key="8">
    <source>
        <dbReference type="PROSITE" id="PS50011"/>
    </source>
</evidence>
<keyword evidence="10" id="KW-1185">Reference proteome</keyword>
<dbReference type="GO" id="GO:0070498">
    <property type="term" value="P:interleukin-1-mediated signaling pathway"/>
    <property type="evidence" value="ECO:0007669"/>
    <property type="project" value="TreeGrafter"/>
</dbReference>
<proteinExistence type="inferred from homology"/>
<feature type="region of interest" description="Disordered" evidence="7">
    <location>
        <begin position="586"/>
        <end position="675"/>
    </location>
</feature>
<feature type="non-terminal residue" evidence="9">
    <location>
        <position position="675"/>
    </location>
</feature>
<feature type="region of interest" description="Disordered" evidence="7">
    <location>
        <begin position="101"/>
        <end position="200"/>
    </location>
</feature>
<dbReference type="FunFam" id="1.10.510.10:FF:000586">
    <property type="entry name" value="Interleukin-1 receptor-associated kinase-like 2"/>
    <property type="match status" value="1"/>
</dbReference>
<dbReference type="FunFam" id="1.10.533.10:FF:000030">
    <property type="entry name" value="Interleukin-1 receptor-associated kinase-like 2"/>
    <property type="match status" value="1"/>
</dbReference>
<comment type="similarity">
    <text evidence="2">Belongs to the protein kinase superfamily. TKL Ser/Thr protein kinase family. Pelle subfamily.</text>
</comment>
<evidence type="ECO:0000256" key="1">
    <source>
        <dbReference type="ARBA" id="ARBA00002102"/>
    </source>
</evidence>
<dbReference type="CDD" id="cd08795">
    <property type="entry name" value="Death_IRAK2"/>
    <property type="match status" value="1"/>
</dbReference>
<dbReference type="Pfam" id="PF00531">
    <property type="entry name" value="Death"/>
    <property type="match status" value="1"/>
</dbReference>
<sequence length="675" mass="74470">PTLYIHSMPAWVLEDFCQKMDCLSDYDWMRFASYVITDQTELRKIKCMEKTGISITRELMWWWGVRLATVQQLLDLLQGLQLYRAAQIILDWTSASNITSAEKEELAEPPKQENISLTPTENKKRERESELSLLPSPDSSRLGLSPAGSAIPEGDLYSLPSPPPPPRDLLRSLQSNPPVSSSVKPCSSSAPRQETMTDLPSGSLLWTQREVTDATDAFSDKSRICEGTFADVYKGQRNNMVYAIKRLKEMECTTPDSTQRFFRTEVQICFRCCHINILQLLGFSVETGLHCLIYPYLPNGSLQNKLQWQDDPAPLTWEMRVSISIGLLRAVEYLHNFGILHGNIKSLNVLLDENFTPKLGHSGLRLYSADKKSGYATMKTKVLQASLTYLPEDFVRHGQLTEKVDLFGCGVVLAEILTGIKALDEGRHPIYLKDMIADEIQRAKESSCSKGKTVEKLAAKGICCKYLDKRAGHLWEEVAVDFASAICLCLRKKNSSIAQVLEMMGAAESQLRERFLCGGSTAGFSSNTPEETDDETASLSVDVPSAGTNREKSTQAELLASAHPCTLSTGAVSLDLYCRDMSRVPCESDESSSFMWDSPERSAEELSSSGCSHPDKPVASENRTEQQKPAHGLQERSAACAKSDGVSGAAAAAQTSSPGREAELDSSCPSPGKSR</sequence>
<dbReference type="PROSITE" id="PS50011">
    <property type="entry name" value="PROTEIN_KINASE_DOM"/>
    <property type="match status" value="1"/>
</dbReference>
<dbReference type="InterPro" id="IPR000719">
    <property type="entry name" value="Prot_kinase_dom"/>
</dbReference>
<feature type="compositionally biased region" description="Basic and acidic residues" evidence="7">
    <location>
        <begin position="101"/>
        <end position="111"/>
    </location>
</feature>
<name>A0A7K4YCL8_BUCAB</name>
<evidence type="ECO:0000313" key="9">
    <source>
        <dbReference type="EMBL" id="NWR56791.1"/>
    </source>
</evidence>
<evidence type="ECO:0000256" key="5">
    <source>
        <dbReference type="ARBA" id="ARBA00022840"/>
    </source>
</evidence>
<dbReference type="OrthoDB" id="4062651at2759"/>
<dbReference type="GO" id="GO:0005886">
    <property type="term" value="C:plasma membrane"/>
    <property type="evidence" value="ECO:0007669"/>
    <property type="project" value="TreeGrafter"/>
</dbReference>
<dbReference type="Gene3D" id="1.10.533.10">
    <property type="entry name" value="Death Domain, Fas"/>
    <property type="match status" value="1"/>
</dbReference>
<feature type="compositionally biased region" description="Basic and acidic residues" evidence="7">
    <location>
        <begin position="613"/>
        <end position="628"/>
    </location>
</feature>
<dbReference type="InterPro" id="IPR011029">
    <property type="entry name" value="DEATH-like_dom_sf"/>
</dbReference>
<dbReference type="AlphaFoldDB" id="A0A7K4YCL8"/>
<dbReference type="Pfam" id="PF00069">
    <property type="entry name" value="Pkinase"/>
    <property type="match status" value="1"/>
</dbReference>
<dbReference type="SUPFAM" id="SSF47986">
    <property type="entry name" value="DEATH domain"/>
    <property type="match status" value="1"/>
</dbReference>
<dbReference type="GO" id="GO:0005737">
    <property type="term" value="C:cytoplasm"/>
    <property type="evidence" value="ECO:0007669"/>
    <property type="project" value="TreeGrafter"/>
</dbReference>
<dbReference type="InterPro" id="IPR000488">
    <property type="entry name" value="Death_dom"/>
</dbReference>
<dbReference type="Proteomes" id="UP000551127">
    <property type="component" value="Unassembled WGS sequence"/>
</dbReference>
<evidence type="ECO:0000256" key="6">
    <source>
        <dbReference type="ARBA" id="ARBA00025971"/>
    </source>
</evidence>
<protein>
    <recommendedName>
        <fullName evidence="3">Interleukin-1 receptor-associated kinase-like 2</fullName>
    </recommendedName>
</protein>
<dbReference type="SUPFAM" id="SSF56112">
    <property type="entry name" value="Protein kinase-like (PK-like)"/>
    <property type="match status" value="1"/>
</dbReference>
<dbReference type="InterPro" id="IPR042151">
    <property type="entry name" value="Death_IRAK2"/>
</dbReference>
<feature type="compositionally biased region" description="Basic and acidic residues" evidence="7">
    <location>
        <begin position="121"/>
        <end position="130"/>
    </location>
</feature>
<comment type="subunit">
    <text evidence="6">Interacts with MYD88. IL-1 stimulation leads to the formation of a signaling complex which dissociates from the IL-1 receptor following the binding of PELI1.</text>
</comment>
<keyword evidence="5" id="KW-0067">ATP-binding</keyword>